<organism evidence="2 3">
    <name type="scientific">Roseateles amylovorans</name>
    <dbReference type="NCBI Taxonomy" id="2978473"/>
    <lineage>
        <taxon>Bacteria</taxon>
        <taxon>Pseudomonadati</taxon>
        <taxon>Pseudomonadota</taxon>
        <taxon>Betaproteobacteria</taxon>
        <taxon>Burkholderiales</taxon>
        <taxon>Sphaerotilaceae</taxon>
        <taxon>Roseateles</taxon>
    </lineage>
</organism>
<evidence type="ECO:0008006" key="4">
    <source>
        <dbReference type="Google" id="ProtNLM"/>
    </source>
</evidence>
<evidence type="ECO:0000313" key="3">
    <source>
        <dbReference type="Proteomes" id="UP001064933"/>
    </source>
</evidence>
<name>A0ABY6AU38_9BURK</name>
<reference evidence="2" key="1">
    <citation type="submission" date="2022-10" db="EMBL/GenBank/DDBJ databases">
        <title>Characterization and whole genome sequencing of a new Roseateles species, isolated from fresh water.</title>
        <authorList>
            <person name="Guliayeva D.Y."/>
            <person name="Akhremchuk A.E."/>
            <person name="Sikolenko M.A."/>
            <person name="Valentovich L.N."/>
            <person name="Sidarenka A.V."/>
        </authorList>
    </citation>
    <scope>NUCLEOTIDE SEQUENCE</scope>
    <source>
        <strain evidence="2">BIM B-1768</strain>
    </source>
</reference>
<proteinExistence type="predicted"/>
<dbReference type="Proteomes" id="UP001064933">
    <property type="component" value="Chromosome"/>
</dbReference>
<gene>
    <name evidence="2" type="ORF">N4261_14635</name>
</gene>
<dbReference type="EMBL" id="CP104562">
    <property type="protein sequence ID" value="UXH76300.1"/>
    <property type="molecule type" value="Genomic_DNA"/>
</dbReference>
<dbReference type="RefSeq" id="WP_261756032.1">
    <property type="nucleotide sequence ID" value="NZ_CP104562.2"/>
</dbReference>
<evidence type="ECO:0000256" key="1">
    <source>
        <dbReference type="SAM" id="MobiDB-lite"/>
    </source>
</evidence>
<sequence>MHPNPMASGTAPAPAWGLTADFSSTSGMFPREPSPRDRVVQPLTPDQLRSLDRDADAFVQTEAGQDLVKAMVEDLQRLIRFAQEANEGRTARELRIFATRLPVERRQPIDFWINLLGDGRHHLARVVDGIEDERIPLDQRRVVLSNLSGALSECGERVRVELQDADRALSAYRGDLRASVQRMVEVSRDDVIRRVDADPTLTLRGPSSIDTHRLVHLQQALRQSAGQGASRALPATEFERAVARCQQTIQEQVTPMAIAQRLAEECVHGIRADLLQRMRGPLDLSGTSTHRRLLESLVAERTATYGPVKAVSLIELNRDACPELTQDATLVARDIRRGMADLGLAPPPDERPVLTIGQADTCLTVHVMDDHLCHVQAGDPGLEERHPLQREHLERILSEAPPRWTADAHGPADWPPAFTSALLNTAIDRMDEDAMQGVSPDWMRDAETARRFSDRLSDQALAKWLSTCGSHPLSPVGARALLAIMAHRTDPLAATQQLLERAPAIAGDLWRHVGSDLLLTALTPGRQPLVQLAPTVGAEPLVRASLCMLGGAIPQMPPHERLAALTLPAVANRASALNNGLITAYLELLTSLCEQSLLMPSEVGALLNTRSAVSHGLERGMAGGAPLTTWLDRLAQLCERGHLRESDLIALMNTPPAGSAQIALPLRALRQNREADLKAVTAWALSCAGQQLSHETAGRLMASALTPAQITEVTAPCIKADLARPLMIYLDGLRQAHQHRLIDDGAMMQLLHADDSAPGASGLPLLAASLQAPDTQVAQSVLGWLRTLTESGQLSRAELLSQLRGARAPDGGVIGAAIAADLVPVTKQCMALLDVALSAGLLGADDVAELLRRAINDKQSAAVSTTPARPVDSLGLHLRTHPRGPQPHALDVLWASMLPMLASRRFPASHVADLVTQRVPGETPPAATEPSTILRAAYLRLADVVLKARALPATSVAASASTPALQDDMAMTLLECRSGPNGRPLLGVALQGAPEGVDALMTMTAQAWRRGALRLPELIELWRAEDRDGLPGLLVAMESGNPTTLAVYLRHLWTVFGIQDTSNPSSEAPARSPELQQGLKALLGATSASGETATQRALAKSQDATLATYLKQVLRAGLTDALDGATVMHLLSSGTTSTAPGSGAWSIGSAACMDLIDDMQRLALLGGLLPLEGETAATRLSEAAAAALDIDLRD</sequence>
<evidence type="ECO:0000313" key="2">
    <source>
        <dbReference type="EMBL" id="UXH76300.1"/>
    </source>
</evidence>
<feature type="region of interest" description="Disordered" evidence="1">
    <location>
        <begin position="1"/>
        <end position="40"/>
    </location>
</feature>
<accession>A0ABY6AU38</accession>
<protein>
    <recommendedName>
        <fullName evidence="4">DUF1631 family protein</fullName>
    </recommendedName>
</protein>
<keyword evidence="3" id="KW-1185">Reference proteome</keyword>